<gene>
    <name evidence="1" type="ORF">SAMN06269173_11212</name>
</gene>
<name>A0A239ADT5_9BACT</name>
<dbReference type="Proteomes" id="UP000198310">
    <property type="component" value="Unassembled WGS sequence"/>
</dbReference>
<sequence length="101" mass="11521">MSLQLRGTCCQVAEMEQFIQVIEQALQQQVRTLWIDCAHLQQLDRMGQQAILQVERLAAAARVVTYWYGFSSLIIQQLSETGLHLLLRSLPASSYRPTSDK</sequence>
<keyword evidence="2" id="KW-1185">Reference proteome</keyword>
<protein>
    <recommendedName>
        <fullName evidence="3">STAS domain-containing protein</fullName>
    </recommendedName>
</protein>
<reference evidence="2" key="1">
    <citation type="submission" date="2017-06" db="EMBL/GenBank/DDBJ databases">
        <authorList>
            <person name="Varghese N."/>
            <person name="Submissions S."/>
        </authorList>
    </citation>
    <scope>NUCLEOTIDE SEQUENCE [LARGE SCALE GENOMIC DNA]</scope>
    <source>
        <strain evidence="2">DSM 28041</strain>
    </source>
</reference>
<dbReference type="InterPro" id="IPR036513">
    <property type="entry name" value="STAS_dom_sf"/>
</dbReference>
<organism evidence="1 2">
    <name type="scientific">Hymenobacter mucosus</name>
    <dbReference type="NCBI Taxonomy" id="1411120"/>
    <lineage>
        <taxon>Bacteria</taxon>
        <taxon>Pseudomonadati</taxon>
        <taxon>Bacteroidota</taxon>
        <taxon>Cytophagia</taxon>
        <taxon>Cytophagales</taxon>
        <taxon>Hymenobacteraceae</taxon>
        <taxon>Hymenobacter</taxon>
    </lineage>
</organism>
<dbReference type="SUPFAM" id="SSF52091">
    <property type="entry name" value="SpoIIaa-like"/>
    <property type="match status" value="1"/>
</dbReference>
<accession>A0A239ADT5</accession>
<evidence type="ECO:0000313" key="2">
    <source>
        <dbReference type="Proteomes" id="UP000198310"/>
    </source>
</evidence>
<dbReference type="RefSeq" id="WP_045690688.1">
    <property type="nucleotide sequence ID" value="NZ_FZNS01000012.1"/>
</dbReference>
<proteinExistence type="predicted"/>
<evidence type="ECO:0008006" key="3">
    <source>
        <dbReference type="Google" id="ProtNLM"/>
    </source>
</evidence>
<dbReference type="EMBL" id="FZNS01000012">
    <property type="protein sequence ID" value="SNR93765.1"/>
    <property type="molecule type" value="Genomic_DNA"/>
</dbReference>
<dbReference type="Gene3D" id="3.30.750.24">
    <property type="entry name" value="STAS domain"/>
    <property type="match status" value="1"/>
</dbReference>
<dbReference type="AlphaFoldDB" id="A0A239ADT5"/>
<evidence type="ECO:0000313" key="1">
    <source>
        <dbReference type="EMBL" id="SNR93765.1"/>
    </source>
</evidence>